<evidence type="ECO:0000313" key="2">
    <source>
        <dbReference type="Proteomes" id="UP000821845"/>
    </source>
</evidence>
<dbReference type="Proteomes" id="UP000821845">
    <property type="component" value="Chromosome 3"/>
</dbReference>
<keyword evidence="2" id="KW-1185">Reference proteome</keyword>
<gene>
    <name evidence="1" type="ORF">HPB50_025841</name>
</gene>
<organism evidence="1 2">
    <name type="scientific">Hyalomma asiaticum</name>
    <name type="common">Tick</name>
    <dbReference type="NCBI Taxonomy" id="266040"/>
    <lineage>
        <taxon>Eukaryota</taxon>
        <taxon>Metazoa</taxon>
        <taxon>Ecdysozoa</taxon>
        <taxon>Arthropoda</taxon>
        <taxon>Chelicerata</taxon>
        <taxon>Arachnida</taxon>
        <taxon>Acari</taxon>
        <taxon>Parasitiformes</taxon>
        <taxon>Ixodida</taxon>
        <taxon>Ixodoidea</taxon>
        <taxon>Ixodidae</taxon>
        <taxon>Hyalomminae</taxon>
        <taxon>Hyalomma</taxon>
    </lineage>
</organism>
<sequence>MTGVSVGDSLSKGTAWESSWSLILTSLAVVFAVLLAVKNLALRRSCEEGKHLPPGPRGIPVLGYLPFIWKPYHVVFKELSDKYGPIIRLQLGVKSVVVLNDVISVREGLSNPDVLYRPHDFIFNYLGVKGIAALNGEAWQVNRRYCFHVLRNLGFAKKSMEEHIHEELGCFLELLTSSKGQPLQIAHRLASSVANNISALVFGRRYDLDDPNGRAFEGLLSTFLRYASFLCVMDFLPLLRTLAYCIPYSKLRIMNYVMKELTRHVRVAVKDHEENMDQYAERDFIDGYLRKMQENKGSNSHYTMKYLEGNAINFFGPATNPVRTMILWNLYVAASDPDGQQARIQREIDVAVGRHRLPEWKDRLNMPYAMASVLETLRWRTSSPFSLHRVAGRDTVIGGYHIPAGTLILPNMWSLDHDATIWRNPSVFDPTRFLSADGKEVDEKQLAFIPFSVGRRACPGETLALMEIFLYVTTILQKFVVLPEEEKNISLEIEPALLTVADDMQGLRFFPR</sequence>
<proteinExistence type="predicted"/>
<protein>
    <submittedName>
        <fullName evidence="1">Uncharacterized protein</fullName>
    </submittedName>
</protein>
<name>A0ACB7SRA7_HYAAI</name>
<evidence type="ECO:0000313" key="1">
    <source>
        <dbReference type="EMBL" id="KAH6937195.1"/>
    </source>
</evidence>
<reference evidence="1" key="1">
    <citation type="submission" date="2020-05" db="EMBL/GenBank/DDBJ databases">
        <title>Large-scale comparative analyses of tick genomes elucidate their genetic diversity and vector capacities.</title>
        <authorList>
            <person name="Jia N."/>
            <person name="Wang J."/>
            <person name="Shi W."/>
            <person name="Du L."/>
            <person name="Sun Y."/>
            <person name="Zhan W."/>
            <person name="Jiang J."/>
            <person name="Wang Q."/>
            <person name="Zhang B."/>
            <person name="Ji P."/>
            <person name="Sakyi L.B."/>
            <person name="Cui X."/>
            <person name="Yuan T."/>
            <person name="Jiang B."/>
            <person name="Yang W."/>
            <person name="Lam T.T.-Y."/>
            <person name="Chang Q."/>
            <person name="Ding S."/>
            <person name="Wang X."/>
            <person name="Zhu J."/>
            <person name="Ruan X."/>
            <person name="Zhao L."/>
            <person name="Wei J."/>
            <person name="Que T."/>
            <person name="Du C."/>
            <person name="Cheng J."/>
            <person name="Dai P."/>
            <person name="Han X."/>
            <person name="Huang E."/>
            <person name="Gao Y."/>
            <person name="Liu J."/>
            <person name="Shao H."/>
            <person name="Ye R."/>
            <person name="Li L."/>
            <person name="Wei W."/>
            <person name="Wang X."/>
            <person name="Wang C."/>
            <person name="Yang T."/>
            <person name="Huo Q."/>
            <person name="Li W."/>
            <person name="Guo W."/>
            <person name="Chen H."/>
            <person name="Zhou L."/>
            <person name="Ni X."/>
            <person name="Tian J."/>
            <person name="Zhou Y."/>
            <person name="Sheng Y."/>
            <person name="Liu T."/>
            <person name="Pan Y."/>
            <person name="Xia L."/>
            <person name="Li J."/>
            <person name="Zhao F."/>
            <person name="Cao W."/>
        </authorList>
    </citation>
    <scope>NUCLEOTIDE SEQUENCE</scope>
    <source>
        <strain evidence="1">Hyas-2018</strain>
    </source>
</reference>
<accession>A0ACB7SRA7</accession>
<dbReference type="EMBL" id="CM023483">
    <property type="protein sequence ID" value="KAH6937195.1"/>
    <property type="molecule type" value="Genomic_DNA"/>
</dbReference>
<comment type="caution">
    <text evidence="1">The sequence shown here is derived from an EMBL/GenBank/DDBJ whole genome shotgun (WGS) entry which is preliminary data.</text>
</comment>